<evidence type="ECO:0000259" key="1">
    <source>
        <dbReference type="Pfam" id="PF07992"/>
    </source>
</evidence>
<dbReference type="InterPro" id="IPR036188">
    <property type="entry name" value="FAD/NAD-bd_sf"/>
</dbReference>
<feature type="domain" description="Digeranylgeranylglycerophospholipid reductase catalytic" evidence="2">
    <location>
        <begin position="180"/>
        <end position="202"/>
    </location>
</feature>
<dbReference type="PANTHER" id="PTHR42685">
    <property type="entry name" value="GERANYLGERANYL DIPHOSPHATE REDUCTASE"/>
    <property type="match status" value="1"/>
</dbReference>
<evidence type="ECO:0000259" key="2">
    <source>
        <dbReference type="Pfam" id="PF22578"/>
    </source>
</evidence>
<feature type="domain" description="FAD/NAD(P)-binding" evidence="1">
    <location>
        <begin position="3"/>
        <end position="156"/>
    </location>
</feature>
<dbReference type="Gene3D" id="3.50.50.60">
    <property type="entry name" value="FAD/NAD(P)-binding domain"/>
    <property type="match status" value="1"/>
</dbReference>
<dbReference type="PANTHER" id="PTHR42685:SF22">
    <property type="entry name" value="CONDITIONED MEDIUM FACTOR RECEPTOR 1"/>
    <property type="match status" value="1"/>
</dbReference>
<evidence type="ECO:0000313" key="3">
    <source>
        <dbReference type="EMBL" id="TYP52456.1"/>
    </source>
</evidence>
<dbReference type="Pfam" id="PF22578">
    <property type="entry name" value="GGR_cat"/>
    <property type="match status" value="1"/>
</dbReference>
<dbReference type="InterPro" id="IPR050407">
    <property type="entry name" value="Geranylgeranyl_reductase"/>
</dbReference>
<proteinExistence type="predicted"/>
<protein>
    <submittedName>
        <fullName evidence="3">Digeranylgeranylglycerophospholipid reductase</fullName>
    </submittedName>
</protein>
<organism evidence="3 4">
    <name type="scientific">Thermosediminibacter litoriperuensis</name>
    <dbReference type="NCBI Taxonomy" id="291989"/>
    <lineage>
        <taxon>Bacteria</taxon>
        <taxon>Bacillati</taxon>
        <taxon>Bacillota</taxon>
        <taxon>Clostridia</taxon>
        <taxon>Thermosediminibacterales</taxon>
        <taxon>Thermosediminibacteraceae</taxon>
        <taxon>Thermosediminibacter</taxon>
    </lineage>
</organism>
<dbReference type="GO" id="GO:0016491">
    <property type="term" value="F:oxidoreductase activity"/>
    <property type="evidence" value="ECO:0007669"/>
    <property type="project" value="InterPro"/>
</dbReference>
<dbReference type="Pfam" id="PF07992">
    <property type="entry name" value="Pyr_redox_2"/>
    <property type="match status" value="1"/>
</dbReference>
<accession>A0A5S5APJ3</accession>
<dbReference type="Proteomes" id="UP000322294">
    <property type="component" value="Unassembled WGS sequence"/>
</dbReference>
<name>A0A5S5APJ3_9FIRM</name>
<dbReference type="OrthoDB" id="9806565at2"/>
<dbReference type="SUPFAM" id="SSF51905">
    <property type="entry name" value="FAD/NAD(P)-binding domain"/>
    <property type="match status" value="1"/>
</dbReference>
<keyword evidence="4" id="KW-1185">Reference proteome</keyword>
<dbReference type="EMBL" id="VNHO01000018">
    <property type="protein sequence ID" value="TYP52456.1"/>
    <property type="molecule type" value="Genomic_DNA"/>
</dbReference>
<reference evidence="3 4" key="1">
    <citation type="submission" date="2019-07" db="EMBL/GenBank/DDBJ databases">
        <title>Genomic Encyclopedia of Type Strains, Phase I: the one thousand microbial genomes (KMG-I) project.</title>
        <authorList>
            <person name="Kyrpides N."/>
        </authorList>
    </citation>
    <scope>NUCLEOTIDE SEQUENCE [LARGE SCALE GENOMIC DNA]</scope>
    <source>
        <strain evidence="3 4">DSM 16647</strain>
    </source>
</reference>
<gene>
    <name evidence="3" type="ORF">LZ11_01723</name>
</gene>
<evidence type="ECO:0000313" key="4">
    <source>
        <dbReference type="Proteomes" id="UP000322294"/>
    </source>
</evidence>
<dbReference type="RefSeq" id="WP_148867447.1">
    <property type="nucleotide sequence ID" value="NZ_VNHO01000018.1"/>
</dbReference>
<dbReference type="AlphaFoldDB" id="A0A5S5APJ3"/>
<dbReference type="InterPro" id="IPR054715">
    <property type="entry name" value="GGR_cat"/>
</dbReference>
<dbReference type="PRINTS" id="PR00420">
    <property type="entry name" value="RNGMNOXGNASE"/>
</dbReference>
<dbReference type="InterPro" id="IPR023753">
    <property type="entry name" value="FAD/NAD-binding_dom"/>
</dbReference>
<comment type="caution">
    <text evidence="3">The sequence shown here is derived from an EMBL/GenBank/DDBJ whole genome shotgun (WGS) entry which is preliminary data.</text>
</comment>
<sequence length="355" mass="38800">MARVLVIGGGPGGLTAAAEAASMGHDVRLLEKGRIGEDIRCAEGFFDVLKKLGKPGAGVRFKVEKLIVRAVATYEIDVEDLNLWMIDRREWQEDLARIAREKGVVIEENSPVSPKDLDGLRMDYDYVIDASGAPPVTSRAYGFADFYKQNCGRTVQYVLEGDFSYLGNNLKVGLLPGLYGYYWIFPKGRQTANVGVGSFGGEPLPLWKRLREVLEREGLSAYGITRELGGICPIRMAPRLVYDNILLVGDAAGLTSPLHGGGIDMAVLSGMEAARSLSSGGADYEKNLRRLLSPRLTIEAMAAGVWKKHSFEEMDGLIATLVKTGLYRPFLNPNLFNTFTAVLIAKILKVENPAV</sequence>